<evidence type="ECO:0000259" key="5">
    <source>
        <dbReference type="PROSITE" id="PS50941"/>
    </source>
</evidence>
<dbReference type="AlphaFoldDB" id="A0A9J6A323"/>
<feature type="domain" description="Chitin-binding type-1" evidence="5">
    <location>
        <begin position="34"/>
        <end position="76"/>
    </location>
</feature>
<feature type="domain" description="Chitin-binding type-1" evidence="5">
    <location>
        <begin position="80"/>
        <end position="124"/>
    </location>
</feature>
<evidence type="ECO:0000256" key="2">
    <source>
        <dbReference type="ARBA" id="ARBA00022729"/>
    </source>
</evidence>
<comment type="caution">
    <text evidence="4">Lacks conserved residue(s) required for the propagation of feature annotation.</text>
</comment>
<accession>A0A9J6A323</accession>
<organism evidence="6 7">
    <name type="scientific">Solanum commersonii</name>
    <name type="common">Commerson's wild potato</name>
    <name type="synonym">Commerson's nightshade</name>
    <dbReference type="NCBI Taxonomy" id="4109"/>
    <lineage>
        <taxon>Eukaryota</taxon>
        <taxon>Viridiplantae</taxon>
        <taxon>Streptophyta</taxon>
        <taxon>Embryophyta</taxon>
        <taxon>Tracheophyta</taxon>
        <taxon>Spermatophyta</taxon>
        <taxon>Magnoliopsida</taxon>
        <taxon>eudicotyledons</taxon>
        <taxon>Gunneridae</taxon>
        <taxon>Pentapetalae</taxon>
        <taxon>asterids</taxon>
        <taxon>lamiids</taxon>
        <taxon>Solanales</taxon>
        <taxon>Solanaceae</taxon>
        <taxon>Solanoideae</taxon>
        <taxon>Solaneae</taxon>
        <taxon>Solanum</taxon>
    </lineage>
</organism>
<gene>
    <name evidence="6" type="ORF">H5410_018404</name>
</gene>
<dbReference type="SMART" id="SM00270">
    <property type="entry name" value="ChtBD1"/>
    <property type="match status" value="2"/>
</dbReference>
<keyword evidence="2" id="KW-0732">Signal</keyword>
<dbReference type="PROSITE" id="PS50941">
    <property type="entry name" value="CHIT_BIND_I_2"/>
    <property type="match status" value="2"/>
</dbReference>
<sequence length="147" mass="15623">MTIVDNKANELSLPFHLPINETFQGINNASAGYQGRCGMQGHGGKCPTGLCCSIWGWCGTTSDYCSPGYCQRQCPGPYQQGRCGWQADGGACPTSTGQCCSNAGWCGTTSDYCAPVNCQSQCNTTTLITSPIKNPMRGIQSFKLNVV</sequence>
<dbReference type="InterPro" id="IPR001002">
    <property type="entry name" value="Chitin-bd_1"/>
</dbReference>
<reference evidence="6 7" key="1">
    <citation type="submission" date="2020-09" db="EMBL/GenBank/DDBJ databases">
        <title>De no assembly of potato wild relative species, Solanum commersonii.</title>
        <authorList>
            <person name="Cho K."/>
        </authorList>
    </citation>
    <scope>NUCLEOTIDE SEQUENCE [LARGE SCALE GENOMIC DNA]</scope>
    <source>
        <strain evidence="6">LZ3.2</strain>
        <tissue evidence="6">Leaf</tissue>
    </source>
</reference>
<dbReference type="InterPro" id="IPR036861">
    <property type="entry name" value="Endochitinase-like_sf"/>
</dbReference>
<feature type="disulfide bond" evidence="4">
    <location>
        <begin position="99"/>
        <end position="113"/>
    </location>
</feature>
<keyword evidence="3 4" id="KW-1015">Disulfide bond</keyword>
<proteinExistence type="predicted"/>
<dbReference type="EMBL" id="JACXVP010000003">
    <property type="protein sequence ID" value="KAG5618580.1"/>
    <property type="molecule type" value="Genomic_DNA"/>
</dbReference>
<evidence type="ECO:0000313" key="7">
    <source>
        <dbReference type="Proteomes" id="UP000824120"/>
    </source>
</evidence>
<name>A0A9J6A323_SOLCO</name>
<dbReference type="InterPro" id="IPR018371">
    <property type="entry name" value="Chitin-binding_1_CS"/>
</dbReference>
<feature type="disulfide bond" evidence="4">
    <location>
        <begin position="46"/>
        <end position="58"/>
    </location>
</feature>
<evidence type="ECO:0000256" key="4">
    <source>
        <dbReference type="PROSITE-ProRule" id="PRU00261"/>
    </source>
</evidence>
<feature type="disulfide bond" evidence="4">
    <location>
        <begin position="37"/>
        <end position="52"/>
    </location>
</feature>
<feature type="disulfide bond" evidence="4">
    <location>
        <begin position="118"/>
        <end position="122"/>
    </location>
</feature>
<dbReference type="CDD" id="cd00035">
    <property type="entry name" value="ChtBD1"/>
    <property type="match status" value="2"/>
</dbReference>
<keyword evidence="1 4" id="KW-0147">Chitin-binding</keyword>
<evidence type="ECO:0000256" key="3">
    <source>
        <dbReference type="ARBA" id="ARBA00023157"/>
    </source>
</evidence>
<dbReference type="PANTHER" id="PTHR47849">
    <property type="entry name" value="CHITIN-BINDING LECTIN 1"/>
    <property type="match status" value="1"/>
</dbReference>
<evidence type="ECO:0000313" key="6">
    <source>
        <dbReference type="EMBL" id="KAG5618580.1"/>
    </source>
</evidence>
<feature type="disulfide bond" evidence="4">
    <location>
        <begin position="70"/>
        <end position="74"/>
    </location>
</feature>
<protein>
    <recommendedName>
        <fullName evidence="5">Chitin-binding type-1 domain-containing protein</fullName>
    </recommendedName>
</protein>
<dbReference type="PROSITE" id="PS00026">
    <property type="entry name" value="CHIT_BIND_I_1"/>
    <property type="match status" value="1"/>
</dbReference>
<dbReference type="SUPFAM" id="SSF57016">
    <property type="entry name" value="Plant lectins/antimicrobial peptides"/>
    <property type="match status" value="2"/>
</dbReference>
<dbReference type="Pfam" id="PF00187">
    <property type="entry name" value="Chitin_bind_1"/>
    <property type="match status" value="2"/>
</dbReference>
<feature type="disulfide bond" evidence="4">
    <location>
        <begin position="51"/>
        <end position="65"/>
    </location>
</feature>
<dbReference type="Proteomes" id="UP000824120">
    <property type="component" value="Chromosome 3"/>
</dbReference>
<dbReference type="PRINTS" id="PR00451">
    <property type="entry name" value="CHITINBINDNG"/>
</dbReference>
<dbReference type="GO" id="GO:0008061">
    <property type="term" value="F:chitin binding"/>
    <property type="evidence" value="ECO:0007669"/>
    <property type="project" value="UniProtKB-UniRule"/>
</dbReference>
<dbReference type="PANTHER" id="PTHR47849:SF6">
    <property type="entry name" value="CHITIN-BINDING LECTIN 1"/>
    <property type="match status" value="1"/>
</dbReference>
<evidence type="ECO:0000256" key="1">
    <source>
        <dbReference type="ARBA" id="ARBA00022669"/>
    </source>
</evidence>
<dbReference type="OrthoDB" id="1302067at2759"/>
<dbReference type="Gene3D" id="3.30.60.10">
    <property type="entry name" value="Endochitinase-like"/>
    <property type="match status" value="2"/>
</dbReference>
<comment type="caution">
    <text evidence="6">The sequence shown here is derived from an EMBL/GenBank/DDBJ whole genome shotgun (WGS) entry which is preliminary data.</text>
</comment>
<keyword evidence="7" id="KW-1185">Reference proteome</keyword>